<comment type="caution">
    <text evidence="2">The sequence shown here is derived from an EMBL/GenBank/DDBJ whole genome shotgun (WGS) entry which is preliminary data.</text>
</comment>
<keyword evidence="3" id="KW-1185">Reference proteome</keyword>
<name>A0ABU0JGR1_9HYPH</name>
<protein>
    <recommendedName>
        <fullName evidence="1">RES domain-containing protein</fullName>
    </recommendedName>
</protein>
<proteinExistence type="predicted"/>
<organism evidence="2 3">
    <name type="scientific">Labrys wisconsinensis</name>
    <dbReference type="NCBI Taxonomy" id="425677"/>
    <lineage>
        <taxon>Bacteria</taxon>
        <taxon>Pseudomonadati</taxon>
        <taxon>Pseudomonadota</taxon>
        <taxon>Alphaproteobacteria</taxon>
        <taxon>Hyphomicrobiales</taxon>
        <taxon>Xanthobacteraceae</taxon>
        <taxon>Labrys</taxon>
    </lineage>
</organism>
<dbReference type="Pfam" id="PF08808">
    <property type="entry name" value="RES"/>
    <property type="match status" value="1"/>
</dbReference>
<dbReference type="RefSeq" id="WP_307281824.1">
    <property type="nucleotide sequence ID" value="NZ_JAUSVX010000016.1"/>
</dbReference>
<accession>A0ABU0JGR1</accession>
<reference evidence="2 3" key="1">
    <citation type="submission" date="2023-07" db="EMBL/GenBank/DDBJ databases">
        <title>Genomic Encyclopedia of Type Strains, Phase IV (KMG-IV): sequencing the most valuable type-strain genomes for metagenomic binning, comparative biology and taxonomic classification.</title>
        <authorList>
            <person name="Goeker M."/>
        </authorList>
    </citation>
    <scope>NUCLEOTIDE SEQUENCE [LARGE SCALE GENOMIC DNA]</scope>
    <source>
        <strain evidence="2 3">DSM 19619</strain>
    </source>
</reference>
<dbReference type="InterPro" id="IPR014914">
    <property type="entry name" value="RES_dom"/>
</dbReference>
<gene>
    <name evidence="2" type="ORF">QO011_006522</name>
</gene>
<dbReference type="SMART" id="SM00953">
    <property type="entry name" value="RES"/>
    <property type="match status" value="1"/>
</dbReference>
<evidence type="ECO:0000313" key="2">
    <source>
        <dbReference type="EMBL" id="MDQ0473486.1"/>
    </source>
</evidence>
<dbReference type="EMBL" id="JAUSVX010000016">
    <property type="protein sequence ID" value="MDQ0473486.1"/>
    <property type="molecule type" value="Genomic_DNA"/>
</dbReference>
<dbReference type="Proteomes" id="UP001242480">
    <property type="component" value="Unassembled WGS sequence"/>
</dbReference>
<evidence type="ECO:0000313" key="3">
    <source>
        <dbReference type="Proteomes" id="UP001242480"/>
    </source>
</evidence>
<evidence type="ECO:0000259" key="1">
    <source>
        <dbReference type="SMART" id="SM00953"/>
    </source>
</evidence>
<sequence>MSAPAPPPDLAHRAPDLLVLPAGTIVHRFYTAAYDPIFFDASRSGRFNAPDGSYGVLYVAREESGAFAETFLRNPGRTLIDPDLLRRKAYVRLEVTAGLRLVKFAGPGLAILGATAEVAHGGLPYDIPQAWSQALRAHPAAPDGIAYHARHDDEALCHAMFDRAAAHLVEVERRVDLDQDWFWRLALRYRVGLAPR</sequence>
<feature type="domain" description="RES" evidence="1">
    <location>
        <begin position="38"/>
        <end position="172"/>
    </location>
</feature>